<comment type="subcellular location">
    <subcellularLocation>
        <location evidence="1">Nucleus</location>
    </subcellularLocation>
</comment>
<evidence type="ECO:0000256" key="1">
    <source>
        <dbReference type="ARBA" id="ARBA00004123"/>
    </source>
</evidence>
<keyword evidence="3" id="KW-0539">Nucleus</keyword>
<feature type="domain" description="Plant bHLH transcription factor ACT-like" evidence="5">
    <location>
        <begin position="72"/>
        <end position="107"/>
    </location>
</feature>
<evidence type="ECO:0000256" key="4">
    <source>
        <dbReference type="SAM" id="MobiDB-lite"/>
    </source>
</evidence>
<name>A0A816JTQ4_BRANA</name>
<evidence type="ECO:0000256" key="3">
    <source>
        <dbReference type="ARBA" id="ARBA00023242"/>
    </source>
</evidence>
<organism evidence="6">
    <name type="scientific">Brassica napus</name>
    <name type="common">Rape</name>
    <dbReference type="NCBI Taxonomy" id="3708"/>
    <lineage>
        <taxon>Eukaryota</taxon>
        <taxon>Viridiplantae</taxon>
        <taxon>Streptophyta</taxon>
        <taxon>Embryophyta</taxon>
        <taxon>Tracheophyta</taxon>
        <taxon>Spermatophyta</taxon>
        <taxon>Magnoliopsida</taxon>
        <taxon>eudicotyledons</taxon>
        <taxon>Gunneridae</taxon>
        <taxon>Pentapetalae</taxon>
        <taxon>rosids</taxon>
        <taxon>malvids</taxon>
        <taxon>Brassicales</taxon>
        <taxon>Brassicaceae</taxon>
        <taxon>Brassiceae</taxon>
        <taxon>Brassica</taxon>
    </lineage>
</organism>
<protein>
    <submittedName>
        <fullName evidence="6">(rape) hypothetical protein</fullName>
    </submittedName>
</protein>
<sequence length="121" mass="13532">MVSREQNRGSLQEKFQLLRSATNSHAQSETSIIMDASKYIQNLKKKVERFKEDTAAEQSSSEPTDPTTPMPGMLVSVLEAFEDMGLDVLEARVSCTDSFSLHAMGVKCLYDLLNTNELTLR</sequence>
<gene>
    <name evidence="6" type="ORF">DARMORV10_C04P68280.1</name>
</gene>
<dbReference type="InterPro" id="IPR051358">
    <property type="entry name" value="TF_AMS/ICE1/BHLH6-like"/>
</dbReference>
<dbReference type="Proteomes" id="UP001295469">
    <property type="component" value="Chromosome C04"/>
</dbReference>
<feature type="region of interest" description="Disordered" evidence="4">
    <location>
        <begin position="50"/>
        <end position="72"/>
    </location>
</feature>
<dbReference type="GO" id="GO:0005634">
    <property type="term" value="C:nucleus"/>
    <property type="evidence" value="ECO:0007669"/>
    <property type="project" value="UniProtKB-SubCell"/>
</dbReference>
<accession>A0A816JTQ4</accession>
<dbReference type="Pfam" id="PF22754">
    <property type="entry name" value="bHLH-TF_ACT-like_plant"/>
    <property type="match status" value="1"/>
</dbReference>
<keyword evidence="2" id="KW-0238">DNA-binding</keyword>
<evidence type="ECO:0000313" key="6">
    <source>
        <dbReference type="EMBL" id="CAF1870081.1"/>
    </source>
</evidence>
<dbReference type="PANTHER" id="PTHR31945:SF5">
    <property type="entry name" value="TRANSCRIPTION FACTOR SCREAM-LIKE PROTEIN"/>
    <property type="match status" value="1"/>
</dbReference>
<dbReference type="AlphaFoldDB" id="A0A816JTQ4"/>
<proteinExistence type="predicted"/>
<evidence type="ECO:0000256" key="2">
    <source>
        <dbReference type="ARBA" id="ARBA00023125"/>
    </source>
</evidence>
<evidence type="ECO:0000259" key="5">
    <source>
        <dbReference type="Pfam" id="PF22754"/>
    </source>
</evidence>
<dbReference type="EMBL" id="HG994368">
    <property type="protein sequence ID" value="CAF1870081.1"/>
    <property type="molecule type" value="Genomic_DNA"/>
</dbReference>
<feature type="compositionally biased region" description="Polar residues" evidence="4">
    <location>
        <begin position="56"/>
        <end position="67"/>
    </location>
</feature>
<dbReference type="InterPro" id="IPR054502">
    <property type="entry name" value="bHLH-TF_ACT-like_plant"/>
</dbReference>
<dbReference type="GO" id="GO:0080090">
    <property type="term" value="P:regulation of primary metabolic process"/>
    <property type="evidence" value="ECO:0007669"/>
    <property type="project" value="UniProtKB-ARBA"/>
</dbReference>
<reference evidence="6" key="1">
    <citation type="submission" date="2021-01" db="EMBL/GenBank/DDBJ databases">
        <authorList>
            <consortium name="Genoscope - CEA"/>
            <person name="William W."/>
        </authorList>
    </citation>
    <scope>NUCLEOTIDE SEQUENCE</scope>
</reference>
<dbReference type="PANTHER" id="PTHR31945">
    <property type="entry name" value="TRANSCRIPTION FACTOR SCREAM2-RELATED"/>
    <property type="match status" value="1"/>
</dbReference>